<dbReference type="SMART" id="SM00448">
    <property type="entry name" value="REC"/>
    <property type="match status" value="1"/>
</dbReference>
<evidence type="ECO:0000259" key="2">
    <source>
        <dbReference type="PROSITE" id="PS50110"/>
    </source>
</evidence>
<evidence type="ECO:0000256" key="1">
    <source>
        <dbReference type="PROSITE-ProRule" id="PRU00169"/>
    </source>
</evidence>
<dbReference type="STRING" id="935700.jaqu_13920"/>
<dbReference type="InterPro" id="IPR001789">
    <property type="entry name" value="Sig_transdc_resp-reg_receiver"/>
</dbReference>
<dbReference type="RefSeq" id="WP_043918226.1">
    <property type="nucleotide sequence ID" value="NZ_FZPF01000006.1"/>
</dbReference>
<keyword evidence="3" id="KW-0808">Transferase</keyword>
<accession>A0A0D1DAE9</accession>
<comment type="caution">
    <text evidence="3">The sequence shown here is derived from an EMBL/GenBank/DDBJ whole genome shotgun (WGS) entry which is preliminary data.</text>
</comment>
<evidence type="ECO:0000313" key="3">
    <source>
        <dbReference type="EMBL" id="KIT16893.1"/>
    </source>
</evidence>
<dbReference type="Gene3D" id="3.40.50.2300">
    <property type="match status" value="1"/>
</dbReference>
<dbReference type="OrthoDB" id="582170at2"/>
<dbReference type="PATRIC" id="fig|935700.4.peg.1443"/>
<organism evidence="3 4">
    <name type="scientific">Jannaschia aquimarina</name>
    <dbReference type="NCBI Taxonomy" id="935700"/>
    <lineage>
        <taxon>Bacteria</taxon>
        <taxon>Pseudomonadati</taxon>
        <taxon>Pseudomonadota</taxon>
        <taxon>Alphaproteobacteria</taxon>
        <taxon>Rhodobacterales</taxon>
        <taxon>Roseobacteraceae</taxon>
        <taxon>Jannaschia</taxon>
    </lineage>
</organism>
<dbReference type="SUPFAM" id="SSF52172">
    <property type="entry name" value="CheY-like"/>
    <property type="match status" value="1"/>
</dbReference>
<keyword evidence="1" id="KW-0597">Phosphoprotein</keyword>
<gene>
    <name evidence="3" type="ORF">jaqu_13920</name>
</gene>
<dbReference type="GO" id="GO:0016301">
    <property type="term" value="F:kinase activity"/>
    <property type="evidence" value="ECO:0007669"/>
    <property type="project" value="UniProtKB-KW"/>
</dbReference>
<proteinExistence type="predicted"/>
<feature type="modified residue" description="4-aspartylphosphate" evidence="1">
    <location>
        <position position="62"/>
    </location>
</feature>
<dbReference type="EMBL" id="JYFE01000025">
    <property type="protein sequence ID" value="KIT16893.1"/>
    <property type="molecule type" value="Genomic_DNA"/>
</dbReference>
<dbReference type="InterPro" id="IPR011006">
    <property type="entry name" value="CheY-like_superfamily"/>
</dbReference>
<sequence length="128" mass="14032">MSDAGSLSGRTVLVVEDEVLISLDLSLQLEDAGAAALIAESVAQGAQLLEERSDRIDAAILDMRLPDGDSTPLAEDLTRRRIPFLFHSGHTRPEDVAERFPDAPALSKPTPWTELEQHLDHLIRQQAI</sequence>
<name>A0A0D1DAE9_9RHOB</name>
<dbReference type="Proteomes" id="UP000032232">
    <property type="component" value="Unassembled WGS sequence"/>
</dbReference>
<keyword evidence="3" id="KW-0418">Kinase</keyword>
<reference evidence="3 4" key="1">
    <citation type="submission" date="2015-02" db="EMBL/GenBank/DDBJ databases">
        <title>Genome Sequence of Jannaschia aquimarina DSM28248, a member of the Roseobacter clade.</title>
        <authorList>
            <person name="Voget S."/>
            <person name="Daniel R."/>
        </authorList>
    </citation>
    <scope>NUCLEOTIDE SEQUENCE [LARGE SCALE GENOMIC DNA]</scope>
    <source>
        <strain evidence="3 4">GSW-M26</strain>
    </source>
</reference>
<dbReference type="AlphaFoldDB" id="A0A0D1DAE9"/>
<feature type="domain" description="Response regulatory" evidence="2">
    <location>
        <begin position="11"/>
        <end position="123"/>
    </location>
</feature>
<keyword evidence="4" id="KW-1185">Reference proteome</keyword>
<dbReference type="PROSITE" id="PS50110">
    <property type="entry name" value="RESPONSE_REGULATORY"/>
    <property type="match status" value="1"/>
</dbReference>
<evidence type="ECO:0000313" key="4">
    <source>
        <dbReference type="Proteomes" id="UP000032232"/>
    </source>
</evidence>
<protein>
    <submittedName>
        <fullName evidence="3">Hybrid sensory histidine kinase TorS</fullName>
    </submittedName>
</protein>
<dbReference type="GO" id="GO:0000160">
    <property type="term" value="P:phosphorelay signal transduction system"/>
    <property type="evidence" value="ECO:0007669"/>
    <property type="project" value="InterPro"/>
</dbReference>
<dbReference type="Pfam" id="PF00072">
    <property type="entry name" value="Response_reg"/>
    <property type="match status" value="1"/>
</dbReference>